<organism evidence="1 2">
    <name type="scientific">Ditylenchus dipsaci</name>
    <dbReference type="NCBI Taxonomy" id="166011"/>
    <lineage>
        <taxon>Eukaryota</taxon>
        <taxon>Metazoa</taxon>
        <taxon>Ecdysozoa</taxon>
        <taxon>Nematoda</taxon>
        <taxon>Chromadorea</taxon>
        <taxon>Rhabditida</taxon>
        <taxon>Tylenchina</taxon>
        <taxon>Tylenchomorpha</taxon>
        <taxon>Sphaerularioidea</taxon>
        <taxon>Anguinidae</taxon>
        <taxon>Anguininae</taxon>
        <taxon>Ditylenchus</taxon>
    </lineage>
</organism>
<dbReference type="AlphaFoldDB" id="A0A915DMQ5"/>
<evidence type="ECO:0000313" key="1">
    <source>
        <dbReference type="Proteomes" id="UP000887574"/>
    </source>
</evidence>
<sequence length="100" mass="11334">MRWLNAQGLKPDRKGVWTFAAQEDSQIRECPLNCGLDLHRVPSVAECLYAAFSSEIHRTYPDLMQGSDGKAIMRAGSLRNDEKIVFRCLAKSFNIVVVYE</sequence>
<dbReference type="Proteomes" id="UP000887574">
    <property type="component" value="Unplaced"/>
</dbReference>
<name>A0A915DMQ5_9BILA</name>
<protein>
    <submittedName>
        <fullName evidence="2">Uncharacterized protein</fullName>
    </submittedName>
</protein>
<reference evidence="2" key="1">
    <citation type="submission" date="2022-11" db="UniProtKB">
        <authorList>
            <consortium name="WormBaseParasite"/>
        </authorList>
    </citation>
    <scope>IDENTIFICATION</scope>
</reference>
<proteinExistence type="predicted"/>
<accession>A0A915DMQ5</accession>
<dbReference type="WBParaSite" id="jg21628">
    <property type="protein sequence ID" value="jg21628"/>
    <property type="gene ID" value="jg21628"/>
</dbReference>
<evidence type="ECO:0000313" key="2">
    <source>
        <dbReference type="WBParaSite" id="jg21628"/>
    </source>
</evidence>
<keyword evidence="1" id="KW-1185">Reference proteome</keyword>